<name>A0A482XPV9_LAOST</name>
<proteinExistence type="predicted"/>
<dbReference type="EMBL" id="QKKF02002906">
    <property type="protein sequence ID" value="RZF47922.1"/>
    <property type="molecule type" value="Genomic_DNA"/>
</dbReference>
<comment type="caution">
    <text evidence="3">The sequence shown here is derived from an EMBL/GenBank/DDBJ whole genome shotgun (WGS) entry which is preliminary data.</text>
</comment>
<gene>
    <name evidence="3" type="ORF">LSTR_LSTR008726</name>
</gene>
<dbReference type="OrthoDB" id="10527258at2759"/>
<sequence>MSIKSNSTTPSRKSSSKLIREGSILLGRQPLGEINTDDYIAKMEEMNELLSNLEDKMDKVGEKLGEVDQILDKHEQKHNEMISFEKRIAKEKQAIKKLGEQHCELNI</sequence>
<feature type="compositionally biased region" description="Low complexity" evidence="2">
    <location>
        <begin position="1"/>
        <end position="17"/>
    </location>
</feature>
<dbReference type="Proteomes" id="UP000291343">
    <property type="component" value="Unassembled WGS sequence"/>
</dbReference>
<protein>
    <submittedName>
        <fullName evidence="3">Uncharacterized protein</fullName>
    </submittedName>
</protein>
<dbReference type="SMR" id="A0A482XPV9"/>
<feature type="coiled-coil region" evidence="1">
    <location>
        <begin position="36"/>
        <end position="101"/>
    </location>
</feature>
<accession>A0A482XPV9</accession>
<evidence type="ECO:0000256" key="1">
    <source>
        <dbReference type="SAM" id="Coils"/>
    </source>
</evidence>
<evidence type="ECO:0000313" key="3">
    <source>
        <dbReference type="EMBL" id="RZF47922.1"/>
    </source>
</evidence>
<evidence type="ECO:0000313" key="4">
    <source>
        <dbReference type="Proteomes" id="UP000291343"/>
    </source>
</evidence>
<dbReference type="AlphaFoldDB" id="A0A482XPV9"/>
<organism evidence="3 4">
    <name type="scientific">Laodelphax striatellus</name>
    <name type="common">Small brown planthopper</name>
    <name type="synonym">Delphax striatella</name>
    <dbReference type="NCBI Taxonomy" id="195883"/>
    <lineage>
        <taxon>Eukaryota</taxon>
        <taxon>Metazoa</taxon>
        <taxon>Ecdysozoa</taxon>
        <taxon>Arthropoda</taxon>
        <taxon>Hexapoda</taxon>
        <taxon>Insecta</taxon>
        <taxon>Pterygota</taxon>
        <taxon>Neoptera</taxon>
        <taxon>Paraneoptera</taxon>
        <taxon>Hemiptera</taxon>
        <taxon>Auchenorrhyncha</taxon>
        <taxon>Fulgoroidea</taxon>
        <taxon>Delphacidae</taxon>
        <taxon>Criomorphinae</taxon>
        <taxon>Laodelphax</taxon>
    </lineage>
</organism>
<evidence type="ECO:0000256" key="2">
    <source>
        <dbReference type="SAM" id="MobiDB-lite"/>
    </source>
</evidence>
<keyword evidence="4" id="KW-1185">Reference proteome</keyword>
<feature type="region of interest" description="Disordered" evidence="2">
    <location>
        <begin position="1"/>
        <end position="21"/>
    </location>
</feature>
<keyword evidence="1" id="KW-0175">Coiled coil</keyword>
<dbReference type="InParanoid" id="A0A482XPV9"/>
<reference evidence="3 4" key="1">
    <citation type="journal article" date="2017" name="Gigascience">
        <title>Genome sequence of the small brown planthopper, Laodelphax striatellus.</title>
        <authorList>
            <person name="Zhu J."/>
            <person name="Jiang F."/>
            <person name="Wang X."/>
            <person name="Yang P."/>
            <person name="Bao Y."/>
            <person name="Zhao W."/>
            <person name="Wang W."/>
            <person name="Lu H."/>
            <person name="Wang Q."/>
            <person name="Cui N."/>
            <person name="Li J."/>
            <person name="Chen X."/>
            <person name="Luo L."/>
            <person name="Yu J."/>
            <person name="Kang L."/>
            <person name="Cui F."/>
        </authorList>
    </citation>
    <scope>NUCLEOTIDE SEQUENCE [LARGE SCALE GENOMIC DNA]</scope>
    <source>
        <strain evidence="3">Lst14</strain>
    </source>
</reference>